<evidence type="ECO:0000259" key="6">
    <source>
        <dbReference type="PROSITE" id="PS51900"/>
    </source>
</evidence>
<dbReference type="GO" id="GO:0015074">
    <property type="term" value="P:DNA integration"/>
    <property type="evidence" value="ECO:0007669"/>
    <property type="project" value="UniProtKB-KW"/>
</dbReference>
<dbReference type="Proteomes" id="UP000199086">
    <property type="component" value="Unassembled WGS sequence"/>
</dbReference>
<feature type="domain" description="Tyr recombinase" evidence="5">
    <location>
        <begin position="119"/>
        <end position="304"/>
    </location>
</feature>
<accession>A0A1G6GEH3</accession>
<dbReference type="Gene3D" id="1.10.443.10">
    <property type="entry name" value="Intergrase catalytic core"/>
    <property type="match status" value="1"/>
</dbReference>
<dbReference type="PROSITE" id="PS51898">
    <property type="entry name" value="TYR_RECOMBINASE"/>
    <property type="match status" value="1"/>
</dbReference>
<sequence>MSALAPTLQAFFTDRLIRQRDASANTIAAYRDTMRMLLGYVTARTGVPPSLLDIEQLDAPMIGAFLDHLEHERGNSVRTRNARLSAIHSLFRFAALAHPEHADTIARVLAIPPKRFDRALVSYLTEDEVDALLAACNPDTWTGRRDHTFLLLAVQTGLRISEMIALTPSDVHLDTGAHVACHGKGRKDRITPLTATTITALREWLDELDPDPSAPLFPAPRGGRLSRDAIEHRLAHYTAKAGNACPSLQGKRITAHVLRHTTAMRLLHAGVDTSVIALWLGHVSVDTTQIYLHADMTLKEKALARTSTPQGRDSRYRPNDNLITWLEAL</sequence>
<dbReference type="AlphaFoldDB" id="A0A1G6GEH3"/>
<dbReference type="PANTHER" id="PTHR30349">
    <property type="entry name" value="PHAGE INTEGRASE-RELATED"/>
    <property type="match status" value="1"/>
</dbReference>
<organism evidence="7 8">
    <name type="scientific">Raineyella antarctica</name>
    <dbReference type="NCBI Taxonomy" id="1577474"/>
    <lineage>
        <taxon>Bacteria</taxon>
        <taxon>Bacillati</taxon>
        <taxon>Actinomycetota</taxon>
        <taxon>Actinomycetes</taxon>
        <taxon>Propionibacteriales</taxon>
        <taxon>Propionibacteriaceae</taxon>
        <taxon>Raineyella</taxon>
    </lineage>
</organism>
<dbReference type="InterPro" id="IPR004107">
    <property type="entry name" value="Integrase_SAM-like_N"/>
</dbReference>
<dbReference type="PANTHER" id="PTHR30349:SF81">
    <property type="entry name" value="TYROSINE RECOMBINASE XERC"/>
    <property type="match status" value="1"/>
</dbReference>
<dbReference type="InterPro" id="IPR013762">
    <property type="entry name" value="Integrase-like_cat_sf"/>
</dbReference>
<feature type="domain" description="Core-binding (CB)" evidence="6">
    <location>
        <begin position="2"/>
        <end position="95"/>
    </location>
</feature>
<dbReference type="InterPro" id="IPR002104">
    <property type="entry name" value="Integrase_catalytic"/>
</dbReference>
<protein>
    <submittedName>
        <fullName evidence="7">Site-specific recombinase XerD</fullName>
    </submittedName>
</protein>
<dbReference type="EMBL" id="FMYF01000002">
    <property type="protein sequence ID" value="SDB80401.1"/>
    <property type="molecule type" value="Genomic_DNA"/>
</dbReference>
<dbReference type="GO" id="GO:0006310">
    <property type="term" value="P:DNA recombination"/>
    <property type="evidence" value="ECO:0007669"/>
    <property type="project" value="UniProtKB-KW"/>
</dbReference>
<gene>
    <name evidence="7" type="ORF">GA0111570_102191</name>
</gene>
<dbReference type="RefSeq" id="WP_092606374.1">
    <property type="nucleotide sequence ID" value="NZ_FMYF01000002.1"/>
</dbReference>
<dbReference type="OrthoDB" id="148546at2"/>
<evidence type="ECO:0000259" key="5">
    <source>
        <dbReference type="PROSITE" id="PS51898"/>
    </source>
</evidence>
<dbReference type="InterPro" id="IPR050090">
    <property type="entry name" value="Tyrosine_recombinase_XerCD"/>
</dbReference>
<dbReference type="InterPro" id="IPR011010">
    <property type="entry name" value="DNA_brk_join_enz"/>
</dbReference>
<dbReference type="InterPro" id="IPR044068">
    <property type="entry name" value="CB"/>
</dbReference>
<proteinExistence type="predicted"/>
<keyword evidence="3" id="KW-0233">DNA recombination</keyword>
<evidence type="ECO:0000313" key="7">
    <source>
        <dbReference type="EMBL" id="SDB80401.1"/>
    </source>
</evidence>
<evidence type="ECO:0000256" key="2">
    <source>
        <dbReference type="ARBA" id="ARBA00023125"/>
    </source>
</evidence>
<keyword evidence="2 4" id="KW-0238">DNA-binding</keyword>
<dbReference type="SUPFAM" id="SSF56349">
    <property type="entry name" value="DNA breaking-rejoining enzymes"/>
    <property type="match status" value="1"/>
</dbReference>
<reference evidence="7 8" key="1">
    <citation type="submission" date="2016-06" db="EMBL/GenBank/DDBJ databases">
        <authorList>
            <person name="Olsen C.W."/>
            <person name="Carey S."/>
            <person name="Hinshaw L."/>
            <person name="Karasin A.I."/>
        </authorList>
    </citation>
    <scope>NUCLEOTIDE SEQUENCE [LARGE SCALE GENOMIC DNA]</scope>
    <source>
        <strain evidence="7 8">LZ-22</strain>
    </source>
</reference>
<evidence type="ECO:0000313" key="8">
    <source>
        <dbReference type="Proteomes" id="UP000199086"/>
    </source>
</evidence>
<dbReference type="InterPro" id="IPR010998">
    <property type="entry name" value="Integrase_recombinase_N"/>
</dbReference>
<evidence type="ECO:0000256" key="4">
    <source>
        <dbReference type="PROSITE-ProRule" id="PRU01248"/>
    </source>
</evidence>
<keyword evidence="1" id="KW-0229">DNA integration</keyword>
<dbReference type="Pfam" id="PF02899">
    <property type="entry name" value="Phage_int_SAM_1"/>
    <property type="match status" value="1"/>
</dbReference>
<dbReference type="PROSITE" id="PS51900">
    <property type="entry name" value="CB"/>
    <property type="match status" value="1"/>
</dbReference>
<dbReference type="Gene3D" id="1.10.150.130">
    <property type="match status" value="1"/>
</dbReference>
<dbReference type="GO" id="GO:0003677">
    <property type="term" value="F:DNA binding"/>
    <property type="evidence" value="ECO:0007669"/>
    <property type="project" value="UniProtKB-UniRule"/>
</dbReference>
<evidence type="ECO:0000256" key="1">
    <source>
        <dbReference type="ARBA" id="ARBA00022908"/>
    </source>
</evidence>
<dbReference type="STRING" id="1577474.GA0111570_102191"/>
<keyword evidence="8" id="KW-1185">Reference proteome</keyword>
<evidence type="ECO:0000256" key="3">
    <source>
        <dbReference type="ARBA" id="ARBA00023172"/>
    </source>
</evidence>
<name>A0A1G6GEH3_9ACTN</name>
<dbReference type="Pfam" id="PF00589">
    <property type="entry name" value="Phage_integrase"/>
    <property type="match status" value="1"/>
</dbReference>